<feature type="domain" description="Fe/B12 periplasmic-binding" evidence="7">
    <location>
        <begin position="31"/>
        <end position="290"/>
    </location>
</feature>
<accession>A0A4P7XK40</accession>
<gene>
    <name evidence="8" type="ORF">soil367_17370</name>
</gene>
<dbReference type="InterPro" id="IPR051313">
    <property type="entry name" value="Bact_iron-sidero_bind"/>
</dbReference>
<keyword evidence="9" id="KW-1185">Reference proteome</keyword>
<protein>
    <submittedName>
        <fullName evidence="8">ABC transporter substrate-binding protein</fullName>
    </submittedName>
</protein>
<keyword evidence="3" id="KW-0813">Transport</keyword>
<keyword evidence="4" id="KW-0406">Ion transport</keyword>
<dbReference type="RefSeq" id="WP_136550261.1">
    <property type="nucleotide sequence ID" value="NZ_CP031093.1"/>
</dbReference>
<feature type="chain" id="PRO_5020629903" evidence="6">
    <location>
        <begin position="21"/>
        <end position="290"/>
    </location>
</feature>
<dbReference type="OrthoDB" id="63946at2"/>
<evidence type="ECO:0000256" key="5">
    <source>
        <dbReference type="ARBA" id="ARBA00022729"/>
    </source>
</evidence>
<dbReference type="InterPro" id="IPR002491">
    <property type="entry name" value="ABC_transptr_periplasmic_BD"/>
</dbReference>
<evidence type="ECO:0000256" key="6">
    <source>
        <dbReference type="SAM" id="SignalP"/>
    </source>
</evidence>
<reference evidence="8 9" key="1">
    <citation type="submission" date="2018-07" db="EMBL/GenBank/DDBJ databases">
        <title>Marsedoiliclastica nanhaica gen. nov. sp. nov., a novel marine hydrocarbonoclastic bacterium isolated from an in-situ enriched hydrocarbon-degrading consortium in deep-sea sediment.</title>
        <authorList>
            <person name="Dong C."/>
            <person name="Ma T."/>
            <person name="Liu R."/>
            <person name="Shao Z."/>
        </authorList>
    </citation>
    <scope>NUCLEOTIDE SEQUENCE [LARGE SCALE GENOMIC DNA]</scope>
    <source>
        <strain evidence="9">soil36-7</strain>
    </source>
</reference>
<dbReference type="Proteomes" id="UP000298049">
    <property type="component" value="Chromosome"/>
</dbReference>
<keyword evidence="5 6" id="KW-0732">Signal</keyword>
<feature type="signal peptide" evidence="6">
    <location>
        <begin position="1"/>
        <end position="20"/>
    </location>
</feature>
<keyword evidence="4" id="KW-0408">Iron</keyword>
<evidence type="ECO:0000313" key="8">
    <source>
        <dbReference type="EMBL" id="QCF27549.1"/>
    </source>
</evidence>
<evidence type="ECO:0000256" key="4">
    <source>
        <dbReference type="ARBA" id="ARBA00022496"/>
    </source>
</evidence>
<dbReference type="Gene3D" id="3.40.50.1980">
    <property type="entry name" value="Nitrogenase molybdenum iron protein domain"/>
    <property type="match status" value="2"/>
</dbReference>
<dbReference type="AlphaFoldDB" id="A0A4P7XK40"/>
<organism evidence="8 9">
    <name type="scientific">Hydrocarboniclastica marina</name>
    <dbReference type="NCBI Taxonomy" id="2259620"/>
    <lineage>
        <taxon>Bacteria</taxon>
        <taxon>Pseudomonadati</taxon>
        <taxon>Pseudomonadota</taxon>
        <taxon>Gammaproteobacteria</taxon>
        <taxon>Alteromonadales</taxon>
        <taxon>Alteromonadaceae</taxon>
        <taxon>Hydrocarboniclastica</taxon>
    </lineage>
</organism>
<evidence type="ECO:0000313" key="9">
    <source>
        <dbReference type="Proteomes" id="UP000298049"/>
    </source>
</evidence>
<dbReference type="EMBL" id="CP031093">
    <property type="protein sequence ID" value="QCF27549.1"/>
    <property type="molecule type" value="Genomic_DNA"/>
</dbReference>
<name>A0A4P7XK40_9ALTE</name>
<dbReference type="GO" id="GO:1901678">
    <property type="term" value="P:iron coordination entity transport"/>
    <property type="evidence" value="ECO:0007669"/>
    <property type="project" value="UniProtKB-ARBA"/>
</dbReference>
<proteinExistence type="inferred from homology"/>
<dbReference type="PANTHER" id="PTHR30532:SF29">
    <property type="entry name" value="FE(3+) DICITRATE-BINDING PERIPLASMIC PROTEIN"/>
    <property type="match status" value="1"/>
</dbReference>
<dbReference type="GO" id="GO:0030288">
    <property type="term" value="C:outer membrane-bounded periplasmic space"/>
    <property type="evidence" value="ECO:0007669"/>
    <property type="project" value="TreeGrafter"/>
</dbReference>
<comment type="similarity">
    <text evidence="2">Belongs to the bacterial solute-binding protein 8 family.</text>
</comment>
<keyword evidence="4" id="KW-0410">Iron transport</keyword>
<evidence type="ECO:0000256" key="2">
    <source>
        <dbReference type="ARBA" id="ARBA00008814"/>
    </source>
</evidence>
<sequence>MKVAKTVAVAVALSTSMALAPVALAQAANPSLISYDLGSLDTLDALDLSAQVKAVPKQSLPEYLSHYASDEYADAGSLKSPDVEAIRKLRPDLVLVTGRQGEIAEEIRKVATVKDVSMPEGEFADAVSDRVMRLAERYGAEDQAQAALKDLWIHTEKQQLAIQGKPEVLVVTHNSGSFSQRQEPVVAELLKLPAPAVPEQVEPVTRGTRTFIPLTAENMVAMAPDVLLIVDRSAAIGDEPLDRQKLIQDLAAQGGKDIKVEVLSPGLWYLSGGGLQSVRLQVDEVVAALQ</sequence>
<dbReference type="SUPFAM" id="SSF53807">
    <property type="entry name" value="Helical backbone' metal receptor"/>
    <property type="match status" value="1"/>
</dbReference>
<comment type="subcellular location">
    <subcellularLocation>
        <location evidence="1">Cell envelope</location>
    </subcellularLocation>
</comment>
<evidence type="ECO:0000256" key="3">
    <source>
        <dbReference type="ARBA" id="ARBA00022448"/>
    </source>
</evidence>
<evidence type="ECO:0000259" key="7">
    <source>
        <dbReference type="PROSITE" id="PS50983"/>
    </source>
</evidence>
<dbReference type="KEGG" id="hmi:soil367_17370"/>
<dbReference type="PROSITE" id="PS50983">
    <property type="entry name" value="FE_B12_PBP"/>
    <property type="match status" value="1"/>
</dbReference>
<dbReference type="Pfam" id="PF01497">
    <property type="entry name" value="Peripla_BP_2"/>
    <property type="match status" value="1"/>
</dbReference>
<dbReference type="PANTHER" id="PTHR30532">
    <property type="entry name" value="IRON III DICITRATE-BINDING PERIPLASMIC PROTEIN"/>
    <property type="match status" value="1"/>
</dbReference>
<evidence type="ECO:0000256" key="1">
    <source>
        <dbReference type="ARBA" id="ARBA00004196"/>
    </source>
</evidence>